<dbReference type="GO" id="GO:0046872">
    <property type="term" value="F:metal ion binding"/>
    <property type="evidence" value="ECO:0007669"/>
    <property type="project" value="UniProtKB-KW"/>
</dbReference>
<protein>
    <recommendedName>
        <fullName evidence="1">protein acetyllysine N-acetyltransferase</fullName>
        <ecNumber evidence="1">2.3.1.286</ecNumber>
    </recommendedName>
</protein>
<evidence type="ECO:0000256" key="3">
    <source>
        <dbReference type="ARBA" id="ARBA00023027"/>
    </source>
</evidence>
<sequence>MTKRIAKKNDQHLAEAITAFSSARCAAALTGAGISVASGIPDFRSPGGLWTRFAPDEYATLDVFLDNPEKAWHLYRELGKKLEGKKPSKAHAVLADFEEQGHVKGIVTQNIDNLHQHAGSKFVFEIHGDHQHLHCIRCGYLEPVAEDHYRMKTIPTCVDCSTPLKPNVVLFGENVRNLQEINFFMQQCDLLMVIGTSAKVYPAASLPAIVKQNGGTIFEFNKEQALPSGLADYFFAGDLETTLPDFAERVSAR</sequence>
<keyword evidence="2" id="KW-0808">Transferase</keyword>
<dbReference type="Proteomes" id="UP000184603">
    <property type="component" value="Unassembled WGS sequence"/>
</dbReference>
<dbReference type="OrthoDB" id="9800582at2"/>
<evidence type="ECO:0000313" key="7">
    <source>
        <dbReference type="Proteomes" id="UP000184603"/>
    </source>
</evidence>
<evidence type="ECO:0000259" key="5">
    <source>
        <dbReference type="PROSITE" id="PS50305"/>
    </source>
</evidence>
<dbReference type="NCBIfam" id="NF001753">
    <property type="entry name" value="PRK00481.1-3"/>
    <property type="match status" value="1"/>
</dbReference>
<dbReference type="EC" id="2.3.1.286" evidence="1"/>
<gene>
    <name evidence="6" type="ORF">SAMN02745220_03142</name>
</gene>
<reference evidence="6 7" key="1">
    <citation type="submission" date="2016-12" db="EMBL/GenBank/DDBJ databases">
        <authorList>
            <person name="Song W.-J."/>
            <person name="Kurnit D.M."/>
        </authorList>
    </citation>
    <scope>NUCLEOTIDE SEQUENCE [LARGE SCALE GENOMIC DNA]</scope>
    <source>
        <strain evidence="6 7">DSM 18488</strain>
    </source>
</reference>
<dbReference type="InterPro" id="IPR029035">
    <property type="entry name" value="DHS-like_NAD/FAD-binding_dom"/>
</dbReference>
<dbReference type="EMBL" id="FRFE01000016">
    <property type="protein sequence ID" value="SHO49899.1"/>
    <property type="molecule type" value="Genomic_DNA"/>
</dbReference>
<evidence type="ECO:0000256" key="1">
    <source>
        <dbReference type="ARBA" id="ARBA00012928"/>
    </source>
</evidence>
<feature type="active site" description="Proton acceptor" evidence="4">
    <location>
        <position position="127"/>
    </location>
</feature>
<dbReference type="PANTHER" id="PTHR11085">
    <property type="entry name" value="NAD-DEPENDENT PROTEIN DEACYLASE SIRTUIN-5, MITOCHONDRIAL-RELATED"/>
    <property type="match status" value="1"/>
</dbReference>
<dbReference type="PROSITE" id="PS50305">
    <property type="entry name" value="SIRTUIN"/>
    <property type="match status" value="1"/>
</dbReference>
<dbReference type="Pfam" id="PF02146">
    <property type="entry name" value="SIR2"/>
    <property type="match status" value="1"/>
</dbReference>
<keyword evidence="4" id="KW-0862">Zinc</keyword>
<dbReference type="GO" id="GO:0070403">
    <property type="term" value="F:NAD+ binding"/>
    <property type="evidence" value="ECO:0007669"/>
    <property type="project" value="InterPro"/>
</dbReference>
<dbReference type="GO" id="GO:0017136">
    <property type="term" value="F:histone deacetylase activity, NAD-dependent"/>
    <property type="evidence" value="ECO:0007669"/>
    <property type="project" value="TreeGrafter"/>
</dbReference>
<keyword evidence="7" id="KW-1185">Reference proteome</keyword>
<dbReference type="CDD" id="cd01407">
    <property type="entry name" value="SIR2-fam"/>
    <property type="match status" value="1"/>
</dbReference>
<organism evidence="6 7">
    <name type="scientific">Desulfopila aestuarii DSM 18488</name>
    <dbReference type="NCBI Taxonomy" id="1121416"/>
    <lineage>
        <taxon>Bacteria</taxon>
        <taxon>Pseudomonadati</taxon>
        <taxon>Thermodesulfobacteriota</taxon>
        <taxon>Desulfobulbia</taxon>
        <taxon>Desulfobulbales</taxon>
        <taxon>Desulfocapsaceae</taxon>
        <taxon>Desulfopila</taxon>
    </lineage>
</organism>
<dbReference type="RefSeq" id="WP_084554048.1">
    <property type="nucleotide sequence ID" value="NZ_FRFE01000016.1"/>
</dbReference>
<feature type="binding site" evidence="4">
    <location>
        <position position="138"/>
    </location>
    <ligand>
        <name>Zn(2+)</name>
        <dbReference type="ChEBI" id="CHEBI:29105"/>
    </ligand>
</feature>
<dbReference type="SUPFAM" id="SSF52467">
    <property type="entry name" value="DHS-like NAD/FAD-binding domain"/>
    <property type="match status" value="1"/>
</dbReference>
<dbReference type="Gene3D" id="3.30.1600.10">
    <property type="entry name" value="SIR2/SIRT2 'Small Domain"/>
    <property type="match status" value="1"/>
</dbReference>
<feature type="binding site" evidence="4">
    <location>
        <position position="160"/>
    </location>
    <ligand>
        <name>Zn(2+)</name>
        <dbReference type="ChEBI" id="CHEBI:29105"/>
    </ligand>
</feature>
<dbReference type="InterPro" id="IPR003000">
    <property type="entry name" value="Sirtuin"/>
</dbReference>
<dbReference type="AlphaFoldDB" id="A0A1M7YBD6"/>
<dbReference type="InterPro" id="IPR026591">
    <property type="entry name" value="Sirtuin_cat_small_dom_sf"/>
</dbReference>
<dbReference type="InterPro" id="IPR050134">
    <property type="entry name" value="NAD-dep_sirtuin_deacylases"/>
</dbReference>
<keyword evidence="3" id="KW-0520">NAD</keyword>
<keyword evidence="4" id="KW-0479">Metal-binding</keyword>
<feature type="binding site" evidence="4">
    <location>
        <position position="135"/>
    </location>
    <ligand>
        <name>Zn(2+)</name>
        <dbReference type="ChEBI" id="CHEBI:29105"/>
    </ligand>
</feature>
<evidence type="ECO:0000256" key="4">
    <source>
        <dbReference type="PROSITE-ProRule" id="PRU00236"/>
    </source>
</evidence>
<feature type="binding site" evidence="4">
    <location>
        <position position="157"/>
    </location>
    <ligand>
        <name>Zn(2+)</name>
        <dbReference type="ChEBI" id="CHEBI:29105"/>
    </ligand>
</feature>
<dbReference type="STRING" id="1121416.SAMN02745220_03142"/>
<dbReference type="Gene3D" id="3.40.50.1220">
    <property type="entry name" value="TPP-binding domain"/>
    <property type="match status" value="1"/>
</dbReference>
<accession>A0A1M7YBD6</accession>
<proteinExistence type="predicted"/>
<name>A0A1M7YBD6_9BACT</name>
<dbReference type="InterPro" id="IPR026590">
    <property type="entry name" value="Ssirtuin_cat_dom"/>
</dbReference>
<evidence type="ECO:0000256" key="2">
    <source>
        <dbReference type="ARBA" id="ARBA00022679"/>
    </source>
</evidence>
<evidence type="ECO:0000313" key="6">
    <source>
        <dbReference type="EMBL" id="SHO49899.1"/>
    </source>
</evidence>
<dbReference type="PANTHER" id="PTHR11085:SF10">
    <property type="entry name" value="NAD-DEPENDENT PROTEIN DEACYLASE SIRTUIN-5, MITOCHONDRIAL-RELATED"/>
    <property type="match status" value="1"/>
</dbReference>
<feature type="domain" description="Deacetylase sirtuin-type" evidence="5">
    <location>
        <begin position="6"/>
        <end position="253"/>
    </location>
</feature>